<dbReference type="EMBL" id="FN318524">
    <property type="protein sequence ID" value="CAX74253.1"/>
    <property type="molecule type" value="mRNA"/>
</dbReference>
<proteinExistence type="evidence at transcript level"/>
<dbReference type="SUPFAM" id="SSF81383">
    <property type="entry name" value="F-box domain"/>
    <property type="match status" value="1"/>
</dbReference>
<protein>
    <submittedName>
        <fullName evidence="5">F-box only protein 9</fullName>
    </submittedName>
</protein>
<dbReference type="InterPro" id="IPR045464">
    <property type="entry name" value="Hrt3/FBXO9_C"/>
</dbReference>
<feature type="domain" description="F-box" evidence="3">
    <location>
        <begin position="89"/>
        <end position="138"/>
    </location>
</feature>
<dbReference type="InterPro" id="IPR001810">
    <property type="entry name" value="F-box_dom"/>
</dbReference>
<accession>C1LHS5</accession>
<reference evidence="5" key="1">
    <citation type="journal article" date="2009" name="Nature">
        <title>The Schistosoma japonicum genome reveals features of host-parasite interplay.</title>
        <authorList>
            <person name="Liu F."/>
            <person name="Zhou Y."/>
            <person name="Wang Z.Q."/>
            <person name="Lu G."/>
            <person name="Zheng H."/>
            <person name="Brindley P.J."/>
            <person name="McManus D.P."/>
            <person name="Blair D."/>
            <person name="Zhang Q.H."/>
            <person name="Zhong Y."/>
            <person name="Wang S."/>
            <person name="Han Z.G."/>
            <person name="Chen Z."/>
        </authorList>
    </citation>
    <scope>NUCLEOTIDE SEQUENCE</scope>
    <source>
        <strain evidence="5">Anhui</strain>
    </source>
</reference>
<dbReference type="GO" id="GO:0005737">
    <property type="term" value="C:cytoplasm"/>
    <property type="evidence" value="ECO:0007669"/>
    <property type="project" value="TreeGrafter"/>
</dbReference>
<dbReference type="GO" id="GO:0019005">
    <property type="term" value="C:SCF ubiquitin ligase complex"/>
    <property type="evidence" value="ECO:0007669"/>
    <property type="project" value="TreeGrafter"/>
</dbReference>
<dbReference type="PANTHER" id="PTHR12874">
    <property type="entry name" value="F-BOX ONLY PROTEIN 48-RELATED"/>
    <property type="match status" value="1"/>
</dbReference>
<feature type="region of interest" description="Disordered" evidence="2">
    <location>
        <begin position="1"/>
        <end position="21"/>
    </location>
</feature>
<dbReference type="CDD" id="cd22089">
    <property type="entry name" value="F-box_FBXO9"/>
    <property type="match status" value="1"/>
</dbReference>
<dbReference type="Pfam" id="PF19270">
    <property type="entry name" value="FBO_C"/>
    <property type="match status" value="1"/>
</dbReference>
<name>C1LHS5_SCHJA</name>
<evidence type="ECO:0000259" key="3">
    <source>
        <dbReference type="Pfam" id="PF12937"/>
    </source>
</evidence>
<dbReference type="PANTHER" id="PTHR12874:SF29">
    <property type="entry name" value="F-BOX ONLY PROTEIN 9"/>
    <property type="match status" value="1"/>
</dbReference>
<evidence type="ECO:0000259" key="4">
    <source>
        <dbReference type="Pfam" id="PF19270"/>
    </source>
</evidence>
<feature type="domain" description="F-box protein Hrt3/FBXO9 C-terminal" evidence="4">
    <location>
        <begin position="166"/>
        <end position="243"/>
    </location>
</feature>
<dbReference type="Gene3D" id="1.20.1280.50">
    <property type="match status" value="1"/>
</dbReference>
<dbReference type="AlphaFoldDB" id="C1LHS5"/>
<dbReference type="GO" id="GO:0031146">
    <property type="term" value="P:SCF-dependent proteasomal ubiquitin-dependent protein catabolic process"/>
    <property type="evidence" value="ECO:0007669"/>
    <property type="project" value="TreeGrafter"/>
</dbReference>
<evidence type="ECO:0000313" key="5">
    <source>
        <dbReference type="EMBL" id="CAX74253.1"/>
    </source>
</evidence>
<organism evidence="5">
    <name type="scientific">Schistosoma japonicum</name>
    <name type="common">Blood fluke</name>
    <dbReference type="NCBI Taxonomy" id="6182"/>
    <lineage>
        <taxon>Eukaryota</taxon>
        <taxon>Metazoa</taxon>
        <taxon>Spiralia</taxon>
        <taxon>Lophotrochozoa</taxon>
        <taxon>Platyhelminthes</taxon>
        <taxon>Trematoda</taxon>
        <taxon>Digenea</taxon>
        <taxon>Strigeidida</taxon>
        <taxon>Schistosomatoidea</taxon>
        <taxon>Schistosomatidae</taxon>
        <taxon>Schistosoma</taxon>
    </lineage>
</organism>
<evidence type="ECO:0000256" key="1">
    <source>
        <dbReference type="ARBA" id="ARBA00022786"/>
    </source>
</evidence>
<evidence type="ECO:0000256" key="2">
    <source>
        <dbReference type="SAM" id="MobiDB-lite"/>
    </source>
</evidence>
<feature type="compositionally biased region" description="Acidic residues" evidence="2">
    <location>
        <begin position="1"/>
        <end position="18"/>
    </location>
</feature>
<sequence>MSSDCCSDEQADEDEDSDSSFRNETHYTIKDTLGSPCRNWRNEVNSHNPLISSKESNLYNVFITCIHHDPEYNGVCLQPMHKNSSSTHISVLPFELLLRIIRWTVGSHLNMRILGILACVCRGFYLLAYDNSIWRDICSKLWPVRFTHKNNIGHNNKTTYLSSMNYTTWREMAIYRPQVLYHGCYLGRVTYIRRGEPGIGSSYKPVFEVVYYRGIRFHVSSNQISMFTAPSDPSSIVAVLSKSHQLASLSTDVSLFENSNNDSQAVIKTAASGTLLEGTYEWYDHDSIICTLHQLTDKENQPPIRKHRRLGSIIPELTVTFTIKFKIRNKNGRLHNQLIWDSYVIHTFDKSSKNESTTVLELTKQHFPPCRFVRVRNFISDAATSLL</sequence>
<dbReference type="InterPro" id="IPR036047">
    <property type="entry name" value="F-box-like_dom_sf"/>
</dbReference>
<reference evidence="5" key="2">
    <citation type="submission" date="2009-03" db="EMBL/GenBank/DDBJ databases">
        <authorList>
            <person name="Gang L."/>
        </authorList>
    </citation>
    <scope>NUCLEOTIDE SEQUENCE</scope>
    <source>
        <strain evidence="5">Anhui</strain>
    </source>
</reference>
<keyword evidence="1" id="KW-0833">Ubl conjugation pathway</keyword>
<dbReference type="Pfam" id="PF12937">
    <property type="entry name" value="F-box-like"/>
    <property type="match status" value="1"/>
</dbReference>